<dbReference type="InterPro" id="IPR036237">
    <property type="entry name" value="Xyl_isomerase-like_sf"/>
</dbReference>
<feature type="domain" description="Xylose isomerase-like TIM barrel" evidence="1">
    <location>
        <begin position="12"/>
        <end position="238"/>
    </location>
</feature>
<gene>
    <name evidence="2" type="ORF">DMA12_11740</name>
</gene>
<dbReference type="Gene3D" id="3.20.20.150">
    <property type="entry name" value="Divalent-metal-dependent TIM barrel enzymes"/>
    <property type="match status" value="1"/>
</dbReference>
<dbReference type="OrthoDB" id="211587at2"/>
<dbReference type="EMBL" id="QHHU01000013">
    <property type="protein sequence ID" value="RSM46467.1"/>
    <property type="molecule type" value="Genomic_DNA"/>
</dbReference>
<reference evidence="2 3" key="1">
    <citation type="submission" date="2018-05" db="EMBL/GenBank/DDBJ databases">
        <title>Evolution of GPA BGCs.</title>
        <authorList>
            <person name="Waglechner N."/>
            <person name="Wright G.D."/>
        </authorList>
    </citation>
    <scope>NUCLEOTIDE SEQUENCE [LARGE SCALE GENOMIC DNA]</scope>
    <source>
        <strain evidence="2 3">DSM 5908</strain>
    </source>
</reference>
<accession>A0A428WTR8</accession>
<organism evidence="2 3">
    <name type="scientific">Amycolatopsis balhimycina DSM 5908</name>
    <dbReference type="NCBI Taxonomy" id="1081091"/>
    <lineage>
        <taxon>Bacteria</taxon>
        <taxon>Bacillati</taxon>
        <taxon>Actinomycetota</taxon>
        <taxon>Actinomycetes</taxon>
        <taxon>Pseudonocardiales</taxon>
        <taxon>Pseudonocardiaceae</taxon>
        <taxon>Amycolatopsis</taxon>
    </lineage>
</organism>
<proteinExistence type="predicted"/>
<evidence type="ECO:0000313" key="2">
    <source>
        <dbReference type="EMBL" id="RSM46467.1"/>
    </source>
</evidence>
<dbReference type="AlphaFoldDB" id="A0A428WTR8"/>
<dbReference type="Proteomes" id="UP000286716">
    <property type="component" value="Unassembled WGS sequence"/>
</dbReference>
<keyword evidence="2" id="KW-0413">Isomerase</keyword>
<dbReference type="InterPro" id="IPR013022">
    <property type="entry name" value="Xyl_isomerase-like_TIM-brl"/>
</dbReference>
<name>A0A428WTR8_AMYBA</name>
<dbReference type="PANTHER" id="PTHR12110">
    <property type="entry name" value="HYDROXYPYRUVATE ISOMERASE"/>
    <property type="match status" value="1"/>
</dbReference>
<comment type="caution">
    <text evidence="2">The sequence shown here is derived from an EMBL/GenBank/DDBJ whole genome shotgun (WGS) entry which is preliminary data.</text>
</comment>
<evidence type="ECO:0000313" key="3">
    <source>
        <dbReference type="Proteomes" id="UP000286716"/>
    </source>
</evidence>
<dbReference type="Pfam" id="PF01261">
    <property type="entry name" value="AP_endonuc_2"/>
    <property type="match status" value="1"/>
</dbReference>
<keyword evidence="3" id="KW-1185">Reference proteome</keyword>
<dbReference type="InterPro" id="IPR050312">
    <property type="entry name" value="IolE/XylAMocC-like"/>
</dbReference>
<dbReference type="SUPFAM" id="SSF51658">
    <property type="entry name" value="Xylose isomerase-like"/>
    <property type="match status" value="1"/>
</dbReference>
<protein>
    <submittedName>
        <fullName evidence="2">Sugar phosphate isomerase/epimerase</fullName>
    </submittedName>
</protein>
<evidence type="ECO:0000259" key="1">
    <source>
        <dbReference type="Pfam" id="PF01261"/>
    </source>
</evidence>
<dbReference type="GO" id="GO:0016853">
    <property type="term" value="F:isomerase activity"/>
    <property type="evidence" value="ECO:0007669"/>
    <property type="project" value="UniProtKB-KW"/>
</dbReference>
<sequence>MGSSLLGRDAWRAAAEAGADWIALTEEAMEMTPDVLHTLRTDVESAGVPVTMAQCHAFGLNDPREVAREWNIVRTERHVDLARELGAPVLKILLGEWIWRTMWPTATQWQLLVDAVRRIGDYAAPRGVEVSVELEPLDTSLVNDIASLTRLITEVDSEAVLANIDTSHMVVRGVPAAEVARLSGRVNSVDFSDSNGRYHEHLAPGDGVADLPAFVSQLRAARARAIAVEVGPFADPENAFRKVERAIRGTRSLFAEAVVPRA</sequence>